<evidence type="ECO:0000313" key="2">
    <source>
        <dbReference type="EMBL" id="OUQ36449.1"/>
    </source>
</evidence>
<sequence>MKTPILETDRLILRPFNTADVQDVFCCWESDADVAKYMFWSSHNDIEKTKEWISFELEQISKNDWYRFAIVLKETNELIGTGLIYYEDEVSCWEIGYNLGKKYWGKGYTTEAMKEIIRFAVQELHVTEIVGRFAKENPNSGNVMQKLGFKYEKDIDYECNNGTIHRNGMQYRLYLKC</sequence>
<organism evidence="2 3">
    <name type="scientific">Massilimicrobiota timonensis</name>
    <dbReference type="NCBI Taxonomy" id="1776392"/>
    <lineage>
        <taxon>Bacteria</taxon>
        <taxon>Bacillati</taxon>
        <taxon>Bacillota</taxon>
        <taxon>Erysipelotrichia</taxon>
        <taxon>Erysipelotrichales</taxon>
        <taxon>Erysipelotrichaceae</taxon>
        <taxon>Massilimicrobiota</taxon>
    </lineage>
</organism>
<dbReference type="GO" id="GO:0016747">
    <property type="term" value="F:acyltransferase activity, transferring groups other than amino-acyl groups"/>
    <property type="evidence" value="ECO:0007669"/>
    <property type="project" value="InterPro"/>
</dbReference>
<comment type="caution">
    <text evidence="2">The sequence shown here is derived from an EMBL/GenBank/DDBJ whole genome shotgun (WGS) entry which is preliminary data.</text>
</comment>
<proteinExistence type="predicted"/>
<feature type="domain" description="N-acetyltransferase" evidence="1">
    <location>
        <begin position="11"/>
        <end position="176"/>
    </location>
</feature>
<dbReference type="Pfam" id="PF13302">
    <property type="entry name" value="Acetyltransf_3"/>
    <property type="match status" value="1"/>
</dbReference>
<dbReference type="AlphaFoldDB" id="A0A1Y4T2N9"/>
<reference evidence="2 3" key="1">
    <citation type="journal article" date="2018" name="BMC Genomics">
        <title>Whole genome sequencing and function prediction of 133 gut anaerobes isolated from chicken caecum in pure cultures.</title>
        <authorList>
            <person name="Medvecky M."/>
            <person name="Cejkova D."/>
            <person name="Polansky O."/>
            <person name="Karasova D."/>
            <person name="Kubasova T."/>
            <person name="Cizek A."/>
            <person name="Rychlik I."/>
        </authorList>
    </citation>
    <scope>NUCLEOTIDE SEQUENCE [LARGE SCALE GENOMIC DNA]</scope>
    <source>
        <strain evidence="2 3">An13</strain>
    </source>
</reference>
<accession>A0A1Y4T2N9</accession>
<dbReference type="InterPro" id="IPR051531">
    <property type="entry name" value="N-acetyltransferase"/>
</dbReference>
<keyword evidence="3" id="KW-1185">Reference proteome</keyword>
<evidence type="ECO:0000313" key="3">
    <source>
        <dbReference type="Proteomes" id="UP000195305"/>
    </source>
</evidence>
<dbReference type="PROSITE" id="PS51186">
    <property type="entry name" value="GNAT"/>
    <property type="match status" value="1"/>
</dbReference>
<dbReference type="PANTHER" id="PTHR43792:SF1">
    <property type="entry name" value="N-ACETYLTRANSFERASE DOMAIN-CONTAINING PROTEIN"/>
    <property type="match status" value="1"/>
</dbReference>
<dbReference type="Proteomes" id="UP000195305">
    <property type="component" value="Unassembled WGS sequence"/>
</dbReference>
<dbReference type="InterPro" id="IPR000182">
    <property type="entry name" value="GNAT_dom"/>
</dbReference>
<evidence type="ECO:0000259" key="1">
    <source>
        <dbReference type="PROSITE" id="PS51186"/>
    </source>
</evidence>
<dbReference type="OrthoDB" id="9798081at2"/>
<dbReference type="Gene3D" id="3.40.630.30">
    <property type="match status" value="1"/>
</dbReference>
<protein>
    <submittedName>
        <fullName evidence="2">GNAT family N-acetyltransferase</fullName>
    </submittedName>
</protein>
<gene>
    <name evidence="2" type="ORF">B5E75_01265</name>
</gene>
<name>A0A1Y4T2N9_9FIRM</name>
<dbReference type="PANTHER" id="PTHR43792">
    <property type="entry name" value="GNAT FAMILY, PUTATIVE (AFU_ORTHOLOGUE AFUA_3G00765)-RELATED-RELATED"/>
    <property type="match status" value="1"/>
</dbReference>
<dbReference type="InterPro" id="IPR016181">
    <property type="entry name" value="Acyl_CoA_acyltransferase"/>
</dbReference>
<dbReference type="RefSeq" id="WP_087356991.1">
    <property type="nucleotide sequence ID" value="NZ_NFLJ01000002.1"/>
</dbReference>
<dbReference type="SUPFAM" id="SSF55729">
    <property type="entry name" value="Acyl-CoA N-acyltransferases (Nat)"/>
    <property type="match status" value="1"/>
</dbReference>
<keyword evidence="2" id="KW-0808">Transferase</keyword>
<dbReference type="EMBL" id="NFLJ01000002">
    <property type="protein sequence ID" value="OUQ36449.1"/>
    <property type="molecule type" value="Genomic_DNA"/>
</dbReference>